<sequence length="65" mass="7497">MKNPTARGRQLLQNVTWKIAGSNASALNYLNIDSDLKMSLNPFNKAMTFYDKIYQDYGEPPYDTY</sequence>
<dbReference type="AlphaFoldDB" id="A0AAV8YK07"/>
<protein>
    <submittedName>
        <fullName evidence="1">Uncharacterized protein</fullName>
    </submittedName>
</protein>
<keyword evidence="2" id="KW-1185">Reference proteome</keyword>
<proteinExistence type="predicted"/>
<dbReference type="Proteomes" id="UP001162162">
    <property type="component" value="Unassembled WGS sequence"/>
</dbReference>
<gene>
    <name evidence="1" type="ORF">NQ318_010990</name>
</gene>
<evidence type="ECO:0000313" key="2">
    <source>
        <dbReference type="Proteomes" id="UP001162162"/>
    </source>
</evidence>
<organism evidence="1 2">
    <name type="scientific">Aromia moschata</name>
    <dbReference type="NCBI Taxonomy" id="1265417"/>
    <lineage>
        <taxon>Eukaryota</taxon>
        <taxon>Metazoa</taxon>
        <taxon>Ecdysozoa</taxon>
        <taxon>Arthropoda</taxon>
        <taxon>Hexapoda</taxon>
        <taxon>Insecta</taxon>
        <taxon>Pterygota</taxon>
        <taxon>Neoptera</taxon>
        <taxon>Endopterygota</taxon>
        <taxon>Coleoptera</taxon>
        <taxon>Polyphaga</taxon>
        <taxon>Cucujiformia</taxon>
        <taxon>Chrysomeloidea</taxon>
        <taxon>Cerambycidae</taxon>
        <taxon>Cerambycinae</taxon>
        <taxon>Callichromatini</taxon>
        <taxon>Aromia</taxon>
    </lineage>
</organism>
<accession>A0AAV8YK07</accession>
<dbReference type="Gene3D" id="3.40.50.1820">
    <property type="entry name" value="alpha/beta hydrolase"/>
    <property type="match status" value="1"/>
</dbReference>
<dbReference type="EMBL" id="JAPWTK010000074">
    <property type="protein sequence ID" value="KAJ8952079.1"/>
    <property type="molecule type" value="Genomic_DNA"/>
</dbReference>
<evidence type="ECO:0000313" key="1">
    <source>
        <dbReference type="EMBL" id="KAJ8952079.1"/>
    </source>
</evidence>
<reference evidence="1" key="1">
    <citation type="journal article" date="2023" name="Insect Mol. Biol.">
        <title>Genome sequencing provides insights into the evolution of gene families encoding plant cell wall-degrading enzymes in longhorned beetles.</title>
        <authorList>
            <person name="Shin N.R."/>
            <person name="Okamura Y."/>
            <person name="Kirsch R."/>
            <person name="Pauchet Y."/>
        </authorList>
    </citation>
    <scope>NUCLEOTIDE SEQUENCE</scope>
    <source>
        <strain evidence="1">AMC_N1</strain>
    </source>
</reference>
<dbReference type="InterPro" id="IPR029058">
    <property type="entry name" value="AB_hydrolase_fold"/>
</dbReference>
<comment type="caution">
    <text evidence="1">The sequence shown here is derived from an EMBL/GenBank/DDBJ whole genome shotgun (WGS) entry which is preliminary data.</text>
</comment>
<name>A0AAV8YK07_9CUCU</name>